<dbReference type="PANTHER" id="PTHR23015">
    <property type="entry name" value="UNCHARACTERIZED C.ELEGANS PROTEIN"/>
    <property type="match status" value="1"/>
</dbReference>
<feature type="domain" description="F-box" evidence="2">
    <location>
        <begin position="119"/>
        <end position="166"/>
    </location>
</feature>
<dbReference type="Gene3D" id="1.10.10.1450">
    <property type="match status" value="1"/>
</dbReference>
<dbReference type="Pfam" id="PF00646">
    <property type="entry name" value="F-box"/>
    <property type="match status" value="3"/>
</dbReference>
<dbReference type="PROSITE" id="PS50181">
    <property type="entry name" value="FBOX"/>
    <property type="match status" value="3"/>
</dbReference>
<dbReference type="Proteomes" id="UP000483820">
    <property type="component" value="Chromosome V"/>
</dbReference>
<sequence length="1351" mass="158922">MTDIPNVPASDVLTLIVYNVSQWKTVEKSFYDYKNLCEVMGKGAISYEDYEHWFNYCTKEINQKNRHFLSPDIRTCVLSDVIDGKSAKNSYKELIEIFSIDEKEHGSWYERFIEKRFSFPTFTDLPIDVISKIVEKCDLKTNLILRKVSRDLRSVVDRSKPAYTDIQVTSSANYIILDYNFRILVYSNHQVLNYLHFPILIYPYEEYARTGHSDLKFALGNSKLKLNSLRISASSDANHRFHYGFPRFSQELMENQVDLFIALRSFGHKIHVENCSIYMDYEMDAMQILECLKPGALKYLSLEEDRRIEILDRGDHLWIIRDLAQTEQWKQAEYLRMAKRIRLMESEIQHFFHFKTFEISVDSISVNDVVELVDALSKSPNFESCYIQSRLPLDFQFLQLALLPERKMAVIPAMNIYGPKFAQSDKTEAFSDRNEEQIMRHPFCLRALILYDNSLWKTDEKSYENYKKLCEAMGEGAISYENYEYWFNQYLRENYSRWFPRTRIFDIRGCILSDVLYRKPCGKSIDDLCDAFENQKIDKEDHDYWYKRFQNGHLFTRKTFSNLPNEIIAEIVEKCEDLESYLNLREVSRRLRDIVDRSKPAFKNINIECHGNNIIVSLNDQINLYSNIAKESDNKRTEKVFSCLKLAFNNPKLQLDILHIECWNANRSQSFKVLPNFFISLNHQLHVEELSLRATNLDDVLTVLKRLKSRVLKKLTLELYFPIDISRLIEMEQWKYLSTLYLFLQSIPLDIIVRLVETASQSIYFKSCEIQLWEAYDEGTIVEILHLQQTDSPEVFSIPNSDLVLEFRKMSVTPAMSIYESTFAQSDKTDAILVVEGKKLHVSKAVLSFHSEYFKTLFDREFKDKSMPEYPIEDTNFEDFAALLSLLYPCPIEPTEENAEKLLELADRFLIPSAKYSLELFVKTCFMDEIDKIRNADKYKFKDSPIDICALIIYDSSQWKTAEKSYENYEKLCEAMRKPTFSFNDYKYWFKKYSKQRGRDDLPIPDIRGCILLDFINGKSAGKSMDDLCKAFKQHKINREDHDYWYQRFQNGHLFNPITFSDLPEDVITEIVEKYDIKAYLQLRKVSRGLRSILDHSKPPLTFIAVRFGENHFTFDLNCKVTVCYTDMNGVNPSSYFGEHFYKFVDDDYAKVAFNYLEVVLKNPKLQLYNFRVGISNDTHNKSNQMFRDLLSSLSHKIHVEHIFFDDQKDEDIIAVLKCVKPGTLERLIVFGCKGGELSTIDELVEMEQWKQAKIFSSDQLLHTSIEHFFHFNEFYINIVSLSTEDVMNLSHAVSNSPDFKICQVNVKRYDQEAVEKALRIYQYNCSELYPNLVFYLSPNCIEIYLNVTDV</sequence>
<dbReference type="KEGG" id="crq:GCK72_021044"/>
<feature type="domain" description="F-box" evidence="2">
    <location>
        <begin position="1057"/>
        <end position="1106"/>
    </location>
</feature>
<dbReference type="InterPro" id="IPR002900">
    <property type="entry name" value="DUF38/FTH_CAE_spp"/>
</dbReference>
<dbReference type="InterPro" id="IPR040161">
    <property type="entry name" value="FB224"/>
</dbReference>
<dbReference type="CTD" id="9797489"/>
<dbReference type="RefSeq" id="XP_053582885.1">
    <property type="nucleotide sequence ID" value="XM_053733972.1"/>
</dbReference>
<dbReference type="InterPro" id="IPR001810">
    <property type="entry name" value="F-box_dom"/>
</dbReference>
<dbReference type="InterPro" id="IPR041426">
    <property type="entry name" value="Mos1_HTH"/>
</dbReference>
<gene>
    <name evidence="3" type="ORF">GCK72_021044</name>
</gene>
<dbReference type="Pfam" id="PF00651">
    <property type="entry name" value="BTB"/>
    <property type="match status" value="1"/>
</dbReference>
<evidence type="ECO:0000259" key="1">
    <source>
        <dbReference type="PROSITE" id="PS50097"/>
    </source>
</evidence>
<evidence type="ECO:0000313" key="3">
    <source>
        <dbReference type="EMBL" id="KAF1754481.1"/>
    </source>
</evidence>
<dbReference type="SMART" id="SM00225">
    <property type="entry name" value="BTB"/>
    <property type="match status" value="1"/>
</dbReference>
<dbReference type="CDD" id="cd22150">
    <property type="entry name" value="F-box_CeFBXA-like"/>
    <property type="match status" value="3"/>
</dbReference>
<feature type="domain" description="F-box" evidence="2">
    <location>
        <begin position="557"/>
        <end position="605"/>
    </location>
</feature>
<organism evidence="3 4">
    <name type="scientific">Caenorhabditis remanei</name>
    <name type="common">Caenorhabditis vulgaris</name>
    <dbReference type="NCBI Taxonomy" id="31234"/>
    <lineage>
        <taxon>Eukaryota</taxon>
        <taxon>Metazoa</taxon>
        <taxon>Ecdysozoa</taxon>
        <taxon>Nematoda</taxon>
        <taxon>Chromadorea</taxon>
        <taxon>Rhabditida</taxon>
        <taxon>Rhabditina</taxon>
        <taxon>Rhabditomorpha</taxon>
        <taxon>Rhabditoidea</taxon>
        <taxon>Rhabditidae</taxon>
        <taxon>Peloderinae</taxon>
        <taxon>Caenorhabditis</taxon>
    </lineage>
</organism>
<dbReference type="SUPFAM" id="SSF54695">
    <property type="entry name" value="POZ domain"/>
    <property type="match status" value="1"/>
</dbReference>
<evidence type="ECO:0000313" key="4">
    <source>
        <dbReference type="Proteomes" id="UP000483820"/>
    </source>
</evidence>
<accession>A0A6A5GIQ4</accession>
<evidence type="ECO:0008006" key="5">
    <source>
        <dbReference type="Google" id="ProtNLM"/>
    </source>
</evidence>
<proteinExistence type="predicted"/>
<dbReference type="Pfam" id="PF17906">
    <property type="entry name" value="HTH_48"/>
    <property type="match status" value="5"/>
</dbReference>
<dbReference type="SMART" id="SM00256">
    <property type="entry name" value="FBOX"/>
    <property type="match status" value="3"/>
</dbReference>
<dbReference type="InterPro" id="IPR011333">
    <property type="entry name" value="SKP1/BTB/POZ_sf"/>
</dbReference>
<dbReference type="GeneID" id="9797489"/>
<dbReference type="PANTHER" id="PTHR23015:SF4">
    <property type="entry name" value="DUF38 DOMAIN-CONTAINING PROTEIN-RELATED"/>
    <property type="match status" value="1"/>
</dbReference>
<protein>
    <recommendedName>
        <fullName evidence="5">F-box domain-containing protein</fullName>
    </recommendedName>
</protein>
<evidence type="ECO:0000259" key="2">
    <source>
        <dbReference type="PROSITE" id="PS50181"/>
    </source>
</evidence>
<dbReference type="GO" id="GO:0045087">
    <property type="term" value="P:innate immune response"/>
    <property type="evidence" value="ECO:0007669"/>
    <property type="project" value="TreeGrafter"/>
</dbReference>
<name>A0A6A5GIQ4_CAERE</name>
<dbReference type="Pfam" id="PF01827">
    <property type="entry name" value="FTH"/>
    <property type="match status" value="3"/>
</dbReference>
<feature type="domain" description="BTB" evidence="1">
    <location>
        <begin position="829"/>
        <end position="896"/>
    </location>
</feature>
<dbReference type="Gene3D" id="3.30.710.10">
    <property type="entry name" value="Potassium Channel Kv1.1, Chain A"/>
    <property type="match status" value="1"/>
</dbReference>
<dbReference type="PROSITE" id="PS50097">
    <property type="entry name" value="BTB"/>
    <property type="match status" value="1"/>
</dbReference>
<dbReference type="EMBL" id="WUAV01000005">
    <property type="protein sequence ID" value="KAF1754481.1"/>
    <property type="molecule type" value="Genomic_DNA"/>
</dbReference>
<dbReference type="CDD" id="cd18186">
    <property type="entry name" value="BTB_POZ_ZBTB_KLHL-like"/>
    <property type="match status" value="1"/>
</dbReference>
<dbReference type="InterPro" id="IPR000210">
    <property type="entry name" value="BTB/POZ_dom"/>
</dbReference>
<reference evidence="3 4" key="1">
    <citation type="submission" date="2019-12" db="EMBL/GenBank/DDBJ databases">
        <title>Chromosome-level assembly of the Caenorhabditis remanei genome.</title>
        <authorList>
            <person name="Teterina A.A."/>
            <person name="Willis J.H."/>
            <person name="Phillips P.C."/>
        </authorList>
    </citation>
    <scope>NUCLEOTIDE SEQUENCE [LARGE SCALE GENOMIC DNA]</scope>
    <source>
        <strain evidence="3 4">PX506</strain>
        <tissue evidence="3">Whole organism</tissue>
    </source>
</reference>
<comment type="caution">
    <text evidence="3">The sequence shown here is derived from an EMBL/GenBank/DDBJ whole genome shotgun (WGS) entry which is preliminary data.</text>
</comment>